<gene>
    <name evidence="1" type="ORF">GU927_007805</name>
</gene>
<evidence type="ECO:0000313" key="2">
    <source>
        <dbReference type="Proteomes" id="UP000731907"/>
    </source>
</evidence>
<comment type="caution">
    <text evidence="1">The sequence shown here is derived from an EMBL/GenBank/DDBJ whole genome shotgun (WGS) entry which is preliminary data.</text>
</comment>
<keyword evidence="2" id="KW-1185">Reference proteome</keyword>
<evidence type="ECO:0000313" key="1">
    <source>
        <dbReference type="EMBL" id="MBU9697751.1"/>
    </source>
</evidence>
<dbReference type="RefSeq" id="WP_161761806.1">
    <property type="nucleotide sequence ID" value="NZ_JAAATX020000005.1"/>
</dbReference>
<reference evidence="1 2" key="1">
    <citation type="submission" date="2021-06" db="EMBL/GenBank/DDBJ databases">
        <title>Rhodobacteraceae bacterium strain HSP-20.</title>
        <authorList>
            <person name="Chen W.-M."/>
        </authorList>
    </citation>
    <scope>NUCLEOTIDE SEQUENCE [LARGE SCALE GENOMIC DNA]</scope>
    <source>
        <strain evidence="1 2">HSP-20</strain>
    </source>
</reference>
<name>A0ABS6J1W0_9RHOB</name>
<proteinExistence type="predicted"/>
<dbReference type="EMBL" id="JAAATX020000005">
    <property type="protein sequence ID" value="MBU9697751.1"/>
    <property type="molecule type" value="Genomic_DNA"/>
</dbReference>
<protein>
    <submittedName>
        <fullName evidence="1">Uncharacterized protein</fullName>
    </submittedName>
</protein>
<dbReference type="Proteomes" id="UP000731907">
    <property type="component" value="Unassembled WGS sequence"/>
</dbReference>
<organism evidence="1 2">
    <name type="scientific">Paragemmobacter amnigenus</name>
    <dbReference type="NCBI Taxonomy" id="2852097"/>
    <lineage>
        <taxon>Bacteria</taxon>
        <taxon>Pseudomonadati</taxon>
        <taxon>Pseudomonadota</taxon>
        <taxon>Alphaproteobacteria</taxon>
        <taxon>Rhodobacterales</taxon>
        <taxon>Paracoccaceae</taxon>
        <taxon>Paragemmobacter</taxon>
    </lineage>
</organism>
<accession>A0ABS6J1W0</accession>
<sequence>MQWLQDLMREEGLVPSDSPNAGLRSKLIGQADRMLQILDGYKAEDELDGEASKYWWSPQSVDGQRRVVMRYAGKAVEGSAVYTNNTLADVRGTIEKMRRAIERSKDTDWADEEARRKKK</sequence>